<proteinExistence type="predicted"/>
<evidence type="ECO:0000259" key="2">
    <source>
        <dbReference type="Pfam" id="PF06075"/>
    </source>
</evidence>
<evidence type="ECO:0000256" key="1">
    <source>
        <dbReference type="SAM" id="MobiDB-lite"/>
    </source>
</evidence>
<feature type="region of interest" description="Disordered" evidence="1">
    <location>
        <begin position="377"/>
        <end position="398"/>
    </location>
</feature>
<reference evidence="5" key="1">
    <citation type="journal article" date="2016" name="Nature">
        <title>The genome of the seagrass Zostera marina reveals angiosperm adaptation to the sea.</title>
        <authorList>
            <person name="Olsen J.L."/>
            <person name="Rouze P."/>
            <person name="Verhelst B."/>
            <person name="Lin Y.-C."/>
            <person name="Bayer T."/>
            <person name="Collen J."/>
            <person name="Dattolo E."/>
            <person name="De Paoli E."/>
            <person name="Dittami S."/>
            <person name="Maumus F."/>
            <person name="Michel G."/>
            <person name="Kersting A."/>
            <person name="Lauritano C."/>
            <person name="Lohaus R."/>
            <person name="Toepel M."/>
            <person name="Tonon T."/>
            <person name="Vanneste K."/>
            <person name="Amirebrahimi M."/>
            <person name="Brakel J."/>
            <person name="Bostroem C."/>
            <person name="Chovatia M."/>
            <person name="Grimwood J."/>
            <person name="Jenkins J.W."/>
            <person name="Jueterbock A."/>
            <person name="Mraz A."/>
            <person name="Stam W.T."/>
            <person name="Tice H."/>
            <person name="Bornberg-Bauer E."/>
            <person name="Green P.J."/>
            <person name="Pearson G.A."/>
            <person name="Procaccini G."/>
            <person name="Duarte C.M."/>
            <person name="Schmutz J."/>
            <person name="Reusch T.B.H."/>
            <person name="Van de Peer Y."/>
        </authorList>
    </citation>
    <scope>NUCLEOTIDE SEQUENCE [LARGE SCALE GENOMIC DNA]</scope>
    <source>
        <strain evidence="5">cv. Finnish</strain>
    </source>
</reference>
<dbReference type="Pfam" id="PF21647">
    <property type="entry name" value="DUF6857"/>
    <property type="match status" value="1"/>
</dbReference>
<feature type="domain" description="DUF936" evidence="2">
    <location>
        <begin position="7"/>
        <end position="122"/>
    </location>
</feature>
<sequence length="692" mass="75222">MASVQLLTQGTLLKLLQSMNIDKQVVVEEQRSIVLQVIGIVPALSGPDLWSNRGFYIQLSDSTNSTYVSFPESANSTYDVGQFVHVDRFHFDHPNSVPRASGLRPLHPFRVHPCLGSPQPLIIRVSANGKGFLIQSAPPDLLPPPTTVPLNEEKSTVVTEVNTKALSVKRRFLSPMSGRKINGINRGLMEHETSTSMKPPGSRPSSPSMRRSKSRPSSPIPSKCEVPGLVAAKDESRNVVKEPGIVIPSRYRQPSPVTVRKVGASPMNRRASSGASPMSKRVSSSPARRLSGGFRIPPSVSDTGSKKKMVIGGGISKASEVSMASGKSGRKSWDDVSKTLNDNSERKEIGKSKKLHKTKNEDVVKTQVAILARRLSDVSGKQNSEEEVSSAGEKPSPVRKVICSLSSKKTTRQPPKITVHDRKWTDGSVPLDVLPNELAKLGKEALLRKNIAATAAVEALEEACSTESLLRNLSLFSDLYSSAKILSPLPTIESFLLMYHEVVRCISVAESLISRTNDNLTMERHKSISLWIDAALATDLEIISLLKSGTSLAKQKSTLPPLELSRKVTNNNLPKRSSGFPSKNQSTKGIETGVWTPGKGVSETVDLGLALQSEMVVWFLQFVEQALDAGFYLIGDSYNAATNSTALTSQDKNGQVTAVLSHLKRVNEWLDCVGMNLEEVKNSLLTETIEGL</sequence>
<name>A0A0K9P950_ZOSMR</name>
<feature type="region of interest" description="Disordered" evidence="1">
    <location>
        <begin position="178"/>
        <end position="225"/>
    </location>
</feature>
<dbReference type="PANTHER" id="PTHR31928:SF3">
    <property type="entry name" value="EXPRESSED PROTEIN"/>
    <property type="match status" value="1"/>
</dbReference>
<comment type="caution">
    <text evidence="4">The sequence shown here is derived from an EMBL/GenBank/DDBJ whole genome shotgun (WGS) entry which is preliminary data.</text>
</comment>
<dbReference type="OMA" id="PRVCGIR"/>
<keyword evidence="5" id="KW-1185">Reference proteome</keyword>
<dbReference type="Proteomes" id="UP000036987">
    <property type="component" value="Unassembled WGS sequence"/>
</dbReference>
<dbReference type="OrthoDB" id="1918502at2759"/>
<feature type="compositionally biased region" description="Low complexity" evidence="1">
    <location>
        <begin position="196"/>
        <end position="223"/>
    </location>
</feature>
<evidence type="ECO:0000313" key="4">
    <source>
        <dbReference type="EMBL" id="KMZ65509.1"/>
    </source>
</evidence>
<feature type="compositionally biased region" description="Polar residues" evidence="1">
    <location>
        <begin position="270"/>
        <end position="286"/>
    </location>
</feature>
<dbReference type="PANTHER" id="PTHR31928">
    <property type="entry name" value="EXPRESSED PROTEIN"/>
    <property type="match status" value="1"/>
</dbReference>
<evidence type="ECO:0000259" key="3">
    <source>
        <dbReference type="Pfam" id="PF21647"/>
    </source>
</evidence>
<dbReference type="InterPro" id="IPR048297">
    <property type="entry name" value="DUF936_dom_pln"/>
</dbReference>
<dbReference type="InterPro" id="IPR010341">
    <property type="entry name" value="DUF936_pln"/>
</dbReference>
<feature type="region of interest" description="Disordered" evidence="1">
    <location>
        <begin position="573"/>
        <end position="593"/>
    </location>
</feature>
<feature type="compositionally biased region" description="Polar residues" evidence="1">
    <location>
        <begin position="573"/>
        <end position="589"/>
    </location>
</feature>
<dbReference type="AlphaFoldDB" id="A0A0K9P950"/>
<dbReference type="InterPro" id="IPR049172">
    <property type="entry name" value="DUF6857_pln"/>
</dbReference>
<gene>
    <name evidence="4" type="ORF">ZOSMA_31G00970</name>
</gene>
<feature type="domain" description="DUF6857" evidence="3">
    <location>
        <begin position="418"/>
        <end position="692"/>
    </location>
</feature>
<feature type="compositionally biased region" description="Basic and acidic residues" evidence="1">
    <location>
        <begin position="331"/>
        <end position="351"/>
    </location>
</feature>
<organism evidence="4 5">
    <name type="scientific">Zostera marina</name>
    <name type="common">Eelgrass</name>
    <dbReference type="NCBI Taxonomy" id="29655"/>
    <lineage>
        <taxon>Eukaryota</taxon>
        <taxon>Viridiplantae</taxon>
        <taxon>Streptophyta</taxon>
        <taxon>Embryophyta</taxon>
        <taxon>Tracheophyta</taxon>
        <taxon>Spermatophyta</taxon>
        <taxon>Magnoliopsida</taxon>
        <taxon>Liliopsida</taxon>
        <taxon>Zosteraceae</taxon>
        <taxon>Zostera</taxon>
    </lineage>
</organism>
<accession>A0A0K9P950</accession>
<dbReference type="EMBL" id="LFYR01001032">
    <property type="protein sequence ID" value="KMZ65509.1"/>
    <property type="molecule type" value="Genomic_DNA"/>
</dbReference>
<protein>
    <submittedName>
        <fullName evidence="4">Uncharacterized protein</fullName>
    </submittedName>
</protein>
<feature type="region of interest" description="Disordered" evidence="1">
    <location>
        <begin position="265"/>
        <end position="360"/>
    </location>
</feature>
<evidence type="ECO:0000313" key="5">
    <source>
        <dbReference type="Proteomes" id="UP000036987"/>
    </source>
</evidence>
<dbReference type="Pfam" id="PF06075">
    <property type="entry name" value="DUF936"/>
    <property type="match status" value="1"/>
</dbReference>